<dbReference type="InterPro" id="IPR029039">
    <property type="entry name" value="Flavoprotein-like_sf"/>
</dbReference>
<reference evidence="2 3" key="1">
    <citation type="submission" date="2016-02" db="EMBL/GenBank/DDBJ databases">
        <authorList>
            <person name="Teng J.L."/>
            <person name="Tang Y."/>
            <person name="Huang Y."/>
            <person name="Guo F."/>
            <person name="Wei W."/>
            <person name="Chen J.H."/>
            <person name="Wong S.Y."/>
            <person name="Lau S.K."/>
            <person name="Woo P.C."/>
        </authorList>
    </citation>
    <scope>NUCLEOTIDE SEQUENCE [LARGE SCALE GENOMIC DNA]</scope>
    <source>
        <strain evidence="2 3">JCM 13375</strain>
    </source>
</reference>
<comment type="caution">
    <text evidence="2">The sequence shown here is derived from an EMBL/GenBank/DDBJ whole genome shotgun (WGS) entry which is preliminary data.</text>
</comment>
<evidence type="ECO:0000259" key="1">
    <source>
        <dbReference type="Pfam" id="PF12724"/>
    </source>
</evidence>
<dbReference type="Gene3D" id="3.40.50.360">
    <property type="match status" value="1"/>
</dbReference>
<dbReference type="EMBL" id="LSRE01000001">
    <property type="protein sequence ID" value="KXP01413.1"/>
    <property type="molecule type" value="Genomic_DNA"/>
</dbReference>
<keyword evidence="3" id="KW-1185">Reference proteome</keyword>
<dbReference type="InterPro" id="IPR026816">
    <property type="entry name" value="Flavodoxin_dom"/>
</dbReference>
<sequence>MSAMLICASTHHGNTRKVADRIGGVLGAAVVTPAEVTAEQIDAADLIGFGSGVYWMYFDPALVELVRSLPVRQRGAAFVYATSGLPETPLRRYTRSLADLLGGRGFRVDPEVYHCRGWDTMGPFGLVGGMNRGRPSDADLAAAEDYARRLLARQG</sequence>
<organism evidence="2 3">
    <name type="scientific">Tsukamurella pseudospumae</name>
    <dbReference type="NCBI Taxonomy" id="239498"/>
    <lineage>
        <taxon>Bacteria</taxon>
        <taxon>Bacillati</taxon>
        <taxon>Actinomycetota</taxon>
        <taxon>Actinomycetes</taxon>
        <taxon>Mycobacteriales</taxon>
        <taxon>Tsukamurellaceae</taxon>
        <taxon>Tsukamurella</taxon>
    </lineage>
</organism>
<name>A0A137ZTA3_9ACTN</name>
<evidence type="ECO:0000313" key="2">
    <source>
        <dbReference type="EMBL" id="KXP01413.1"/>
    </source>
</evidence>
<dbReference type="Proteomes" id="UP000070409">
    <property type="component" value="Unassembled WGS sequence"/>
</dbReference>
<dbReference type="RefSeq" id="WP_068743318.1">
    <property type="nucleotide sequence ID" value="NZ_LSRE01000001.1"/>
</dbReference>
<dbReference type="SUPFAM" id="SSF52218">
    <property type="entry name" value="Flavoproteins"/>
    <property type="match status" value="1"/>
</dbReference>
<accession>A0A137ZTA3</accession>
<dbReference type="Pfam" id="PF12724">
    <property type="entry name" value="Flavodoxin_5"/>
    <property type="match status" value="1"/>
</dbReference>
<evidence type="ECO:0000313" key="3">
    <source>
        <dbReference type="Proteomes" id="UP000070409"/>
    </source>
</evidence>
<protein>
    <submittedName>
        <fullName evidence="2">Flavodoxin</fullName>
    </submittedName>
</protein>
<feature type="domain" description="Flavodoxin" evidence="1">
    <location>
        <begin position="5"/>
        <end position="68"/>
    </location>
</feature>
<proteinExistence type="predicted"/>
<gene>
    <name evidence="2" type="ORF">AXK61_00945</name>
</gene>